<dbReference type="Pfam" id="PF01473">
    <property type="entry name" value="Choline_bind_1"/>
    <property type="match status" value="2"/>
</dbReference>
<sequence length="194" mass="21934">FEYQRTFVEGGRKYYLFAEKGTKIEDHVNDPDAPVSELNTQGYKTSDKDVKWRESAGNRYLYYKGNPVKGWANVDGKTYYFDSEGVMAHGVLENTSERYYLDGQGVKKTGFIKVGEKTYYFVSDGARKTEVVTDNGKTYFVKDGVVTTGAHKVGAKWYFFAEDGTTKSGIVKDSAGKWYYITAEGERKTGLIKD</sequence>
<dbReference type="EMBL" id="VMVH01000346">
    <property type="protein sequence ID" value="TVW21688.1"/>
    <property type="molecule type" value="Genomic_DNA"/>
</dbReference>
<gene>
    <name evidence="3" type="ORF">AZK02_12700</name>
</gene>
<dbReference type="PROSITE" id="PS51170">
    <property type="entry name" value="CW"/>
    <property type="match status" value="1"/>
</dbReference>
<dbReference type="GO" id="GO:0016787">
    <property type="term" value="F:hydrolase activity"/>
    <property type="evidence" value="ECO:0007669"/>
    <property type="project" value="UniProtKB-KW"/>
</dbReference>
<accession>A0A8B5XKK8</accession>
<dbReference type="Proteomes" id="UP000318940">
    <property type="component" value="Unassembled WGS sequence"/>
</dbReference>
<dbReference type="Gene3D" id="2.10.270.10">
    <property type="entry name" value="Cholin Binding"/>
    <property type="match status" value="3"/>
</dbReference>
<reference evidence="3 4" key="1">
    <citation type="submission" date="2019-07" db="EMBL/GenBank/DDBJ databases">
        <authorList>
            <person name="Mohale T."/>
        </authorList>
    </citation>
    <scope>NUCLEOTIDE SEQUENCE [LARGE SCALE GENOMIC DNA]</scope>
    <source>
        <strain evidence="3 4">NTPn 189</strain>
    </source>
</reference>
<feature type="non-terminal residue" evidence="3">
    <location>
        <position position="1"/>
    </location>
</feature>
<dbReference type="InterPro" id="IPR018337">
    <property type="entry name" value="Cell_wall/Cho-bd_repeat"/>
</dbReference>
<keyword evidence="3" id="KW-0378">Hydrolase</keyword>
<dbReference type="AlphaFoldDB" id="A0A8B5XKK8"/>
<feature type="repeat" description="Cell wall-binding" evidence="2">
    <location>
        <begin position="68"/>
        <end position="87"/>
    </location>
</feature>
<protein>
    <submittedName>
        <fullName evidence="3">Nucleoside triphosphate hydrolase</fullName>
    </submittedName>
</protein>
<evidence type="ECO:0000256" key="2">
    <source>
        <dbReference type="PROSITE-ProRule" id="PRU00591"/>
    </source>
</evidence>
<dbReference type="SUPFAM" id="SSF69360">
    <property type="entry name" value="Cell wall binding repeat"/>
    <property type="match status" value="1"/>
</dbReference>
<feature type="non-terminal residue" evidence="3">
    <location>
        <position position="194"/>
    </location>
</feature>
<name>A0A8B5XKK8_STREE</name>
<comment type="caution">
    <text evidence="3">The sequence shown here is derived from an EMBL/GenBank/DDBJ whole genome shotgun (WGS) entry which is preliminary data.</text>
</comment>
<proteinExistence type="predicted"/>
<dbReference type="Pfam" id="PF19127">
    <property type="entry name" value="Choline_bind_3"/>
    <property type="match status" value="1"/>
</dbReference>
<organism evidence="3 4">
    <name type="scientific">Streptococcus pneumoniae</name>
    <dbReference type="NCBI Taxonomy" id="1313"/>
    <lineage>
        <taxon>Bacteria</taxon>
        <taxon>Bacillati</taxon>
        <taxon>Bacillota</taxon>
        <taxon>Bacilli</taxon>
        <taxon>Lactobacillales</taxon>
        <taxon>Streptococcaceae</taxon>
        <taxon>Streptococcus</taxon>
    </lineage>
</organism>
<evidence type="ECO:0000313" key="4">
    <source>
        <dbReference type="Proteomes" id="UP000318940"/>
    </source>
</evidence>
<keyword evidence="1" id="KW-0677">Repeat</keyword>
<evidence type="ECO:0000256" key="1">
    <source>
        <dbReference type="ARBA" id="ARBA00022737"/>
    </source>
</evidence>
<evidence type="ECO:0000313" key="3">
    <source>
        <dbReference type="EMBL" id="TVW21688.1"/>
    </source>
</evidence>